<dbReference type="InterPro" id="IPR010916">
    <property type="entry name" value="TonB_box_CS"/>
</dbReference>
<evidence type="ECO:0000256" key="12">
    <source>
        <dbReference type="PROSITE-ProRule" id="PRU10143"/>
    </source>
</evidence>
<gene>
    <name evidence="17" type="ORF">HAD_10905</name>
</gene>
<dbReference type="Pfam" id="PF00593">
    <property type="entry name" value="TonB_dep_Rec_b-barrel"/>
    <property type="match status" value="1"/>
</dbReference>
<dbReference type="PANTHER" id="PTHR32552">
    <property type="entry name" value="FERRICHROME IRON RECEPTOR-RELATED"/>
    <property type="match status" value="1"/>
</dbReference>
<evidence type="ECO:0000256" key="5">
    <source>
        <dbReference type="ARBA" id="ARBA00022692"/>
    </source>
</evidence>
<feature type="domain" description="TonB-dependent receptor-like beta-barrel" evidence="15">
    <location>
        <begin position="265"/>
        <end position="679"/>
    </location>
</feature>
<keyword evidence="10 11" id="KW-0998">Cell outer membrane</keyword>
<dbReference type="InterPro" id="IPR039426">
    <property type="entry name" value="TonB-dep_rcpt-like"/>
</dbReference>
<evidence type="ECO:0000256" key="2">
    <source>
        <dbReference type="ARBA" id="ARBA00022448"/>
    </source>
</evidence>
<name>A0A069E7H5_9PROT</name>
<feature type="signal peptide" evidence="14">
    <location>
        <begin position="1"/>
        <end position="23"/>
    </location>
</feature>
<evidence type="ECO:0000256" key="13">
    <source>
        <dbReference type="RuleBase" id="RU003357"/>
    </source>
</evidence>
<comment type="similarity">
    <text evidence="11 13">Belongs to the TonB-dependent receptor family.</text>
</comment>
<dbReference type="PATRIC" id="fig|1280949.3.peg.2232"/>
<comment type="caution">
    <text evidence="17">The sequence shown here is derived from an EMBL/GenBank/DDBJ whole genome shotgun (WGS) entry which is preliminary data.</text>
</comment>
<dbReference type="Gene3D" id="2.40.170.20">
    <property type="entry name" value="TonB-dependent receptor, beta-barrel domain"/>
    <property type="match status" value="1"/>
</dbReference>
<evidence type="ECO:0000256" key="14">
    <source>
        <dbReference type="SAM" id="SignalP"/>
    </source>
</evidence>
<accession>A0A069E7H5</accession>
<proteinExistence type="inferred from homology"/>
<dbReference type="STRING" id="1280949.HAD_10905"/>
<keyword evidence="18" id="KW-1185">Reference proteome</keyword>
<dbReference type="PROSITE" id="PS52016">
    <property type="entry name" value="TONB_DEPENDENT_REC_3"/>
    <property type="match status" value="1"/>
</dbReference>
<organism evidence="17 18">
    <name type="scientific">Hyphomonas adhaerens MHS-3</name>
    <dbReference type="NCBI Taxonomy" id="1280949"/>
    <lineage>
        <taxon>Bacteria</taxon>
        <taxon>Pseudomonadati</taxon>
        <taxon>Pseudomonadota</taxon>
        <taxon>Alphaproteobacteria</taxon>
        <taxon>Hyphomonadales</taxon>
        <taxon>Hyphomonadaceae</taxon>
        <taxon>Hyphomonas</taxon>
    </lineage>
</organism>
<dbReference type="InterPro" id="IPR000531">
    <property type="entry name" value="Beta-barrel_TonB"/>
</dbReference>
<evidence type="ECO:0000313" key="17">
    <source>
        <dbReference type="EMBL" id="KCZ86190.1"/>
    </source>
</evidence>
<keyword evidence="14" id="KW-0732">Signal</keyword>
<dbReference type="Pfam" id="PF07715">
    <property type="entry name" value="Plug"/>
    <property type="match status" value="1"/>
</dbReference>
<protein>
    <submittedName>
        <fullName evidence="17">TonB-dependent receptor</fullName>
    </submittedName>
</protein>
<evidence type="ECO:0000256" key="3">
    <source>
        <dbReference type="ARBA" id="ARBA00022452"/>
    </source>
</evidence>
<evidence type="ECO:0000256" key="1">
    <source>
        <dbReference type="ARBA" id="ARBA00004571"/>
    </source>
</evidence>
<evidence type="ECO:0000313" key="18">
    <source>
        <dbReference type="Proteomes" id="UP000027446"/>
    </source>
</evidence>
<evidence type="ECO:0000259" key="15">
    <source>
        <dbReference type="Pfam" id="PF00593"/>
    </source>
</evidence>
<dbReference type="GO" id="GO:0009279">
    <property type="term" value="C:cell outer membrane"/>
    <property type="evidence" value="ECO:0007669"/>
    <property type="project" value="UniProtKB-SubCell"/>
</dbReference>
<keyword evidence="3 11" id="KW-1134">Transmembrane beta strand</keyword>
<evidence type="ECO:0000259" key="16">
    <source>
        <dbReference type="Pfam" id="PF07715"/>
    </source>
</evidence>
<reference evidence="17 18" key="1">
    <citation type="journal article" date="2014" name="Antonie Van Leeuwenhoek">
        <title>Hyphomonas beringensis sp. nov. and Hyphomonas chukchiensis sp. nov., isolated from surface seawater of the Bering Sea and Chukchi Sea.</title>
        <authorList>
            <person name="Li C."/>
            <person name="Lai Q."/>
            <person name="Li G."/>
            <person name="Dong C."/>
            <person name="Wang J."/>
            <person name="Liao Y."/>
            <person name="Shao Z."/>
        </authorList>
    </citation>
    <scope>NUCLEOTIDE SEQUENCE [LARGE SCALE GENOMIC DNA]</scope>
    <source>
        <strain evidence="17 18">MHS-3</strain>
    </source>
</reference>
<evidence type="ECO:0000256" key="6">
    <source>
        <dbReference type="ARBA" id="ARBA00023004"/>
    </source>
</evidence>
<dbReference type="PANTHER" id="PTHR32552:SF81">
    <property type="entry name" value="TONB-DEPENDENT OUTER MEMBRANE RECEPTOR"/>
    <property type="match status" value="1"/>
</dbReference>
<keyword evidence="7" id="KW-0406">Ion transport</keyword>
<evidence type="ECO:0000256" key="11">
    <source>
        <dbReference type="PROSITE-ProRule" id="PRU01360"/>
    </source>
</evidence>
<sequence>MHNIAKIGSVSAISLALFGTAQAEEVNKLDTIIVTAQKREQSILEVPVAVSAVSSESLEAAGVTRLDDLSSAFPNVYMNTNNSLRTTSISIRGVASNPNNPGVDQGVGVFVDGVYQSRPTTINTNLYDLERVEVIRGPQGALYGKNTIAGAVNLISKLPGDKSGIEGAVNIGDYDALNLFGAADLVVSDTAKARISLSSQRRSGFTDNATTGTDLDDVDGTSLRFAVVLDPAENFRVIWRGDAAEDRTNMGASEVLANGVLAGSPLADANPEDRVVSNDFDPVQNRDLWGTSLEAEWTFGGGTLTSLTAFREYQWFNAADNDFTPLNQLRSGISEEQSQFSQEVRFTSEKGEHFDYIVGAYYLKEDLSAVSNAIIGPDLGVYPAETPIDIFADLTTTSYAAFGQMNFHFNEQVGITAALRASKDEKDVAHSAVGDPYGAVLADSALRKLSRKDEELTPSISLNWTPSDNTLLYASYARGYKSGGYNVFSINAGSDAEYRPEFVNNYELGAKSTLADGAIYLAAAAFFLDYTDLQVNQLVTIGGVPTFTTSNAAAAESWGVELEATWEPIDALRFTAAYGYLNGEYSDFQNATSSGEDYSGNSLPEAPEHSLSINGDYRRSMTPSIDFVLHADTSYRSKIYFSASNDSDFTQDAVTLLNSRIGIAANDDSWSLMLWGRNLSDETYAVSRSSGVIIPGQQIQSLGAPRTFGVELRARY</sequence>
<dbReference type="PROSITE" id="PS00430">
    <property type="entry name" value="TONB_DEPENDENT_REC_1"/>
    <property type="match status" value="1"/>
</dbReference>
<keyword evidence="4" id="KW-0410">Iron transport</keyword>
<feature type="domain" description="TonB-dependent receptor plug" evidence="16">
    <location>
        <begin position="44"/>
        <end position="151"/>
    </location>
</feature>
<keyword evidence="2 11" id="KW-0813">Transport</keyword>
<keyword evidence="6" id="KW-0408">Iron</keyword>
<dbReference type="eggNOG" id="COG4774">
    <property type="taxonomic scope" value="Bacteria"/>
</dbReference>
<keyword evidence="9 11" id="KW-0472">Membrane</keyword>
<dbReference type="CDD" id="cd01347">
    <property type="entry name" value="ligand_gated_channel"/>
    <property type="match status" value="1"/>
</dbReference>
<keyword evidence="8 12" id="KW-0798">TonB box</keyword>
<comment type="subcellular location">
    <subcellularLocation>
        <location evidence="1 11">Cell outer membrane</location>
        <topology evidence="1 11">Multi-pass membrane protein</topology>
    </subcellularLocation>
</comment>
<dbReference type="InterPro" id="IPR012910">
    <property type="entry name" value="Plug_dom"/>
</dbReference>
<keyword evidence="5 11" id="KW-0812">Transmembrane</keyword>
<evidence type="ECO:0000256" key="7">
    <source>
        <dbReference type="ARBA" id="ARBA00023065"/>
    </source>
</evidence>
<dbReference type="Proteomes" id="UP000027446">
    <property type="component" value="Unassembled WGS sequence"/>
</dbReference>
<evidence type="ECO:0000256" key="8">
    <source>
        <dbReference type="ARBA" id="ARBA00023077"/>
    </source>
</evidence>
<evidence type="ECO:0000256" key="9">
    <source>
        <dbReference type="ARBA" id="ARBA00023136"/>
    </source>
</evidence>
<dbReference type="EMBL" id="ARYH01000001">
    <property type="protein sequence ID" value="KCZ86190.1"/>
    <property type="molecule type" value="Genomic_DNA"/>
</dbReference>
<feature type="short sequence motif" description="TonB box" evidence="12">
    <location>
        <begin position="31"/>
        <end position="37"/>
    </location>
</feature>
<feature type="chain" id="PRO_5001663887" evidence="14">
    <location>
        <begin position="24"/>
        <end position="716"/>
    </location>
</feature>
<dbReference type="SUPFAM" id="SSF56935">
    <property type="entry name" value="Porins"/>
    <property type="match status" value="1"/>
</dbReference>
<keyword evidence="17" id="KW-0675">Receptor</keyword>
<dbReference type="AlphaFoldDB" id="A0A069E7H5"/>
<evidence type="ECO:0000256" key="10">
    <source>
        <dbReference type="ARBA" id="ARBA00023237"/>
    </source>
</evidence>
<evidence type="ECO:0000256" key="4">
    <source>
        <dbReference type="ARBA" id="ARBA00022496"/>
    </source>
</evidence>
<dbReference type="InterPro" id="IPR036942">
    <property type="entry name" value="Beta-barrel_TonB_sf"/>
</dbReference>
<dbReference type="GO" id="GO:0006826">
    <property type="term" value="P:iron ion transport"/>
    <property type="evidence" value="ECO:0007669"/>
    <property type="project" value="UniProtKB-KW"/>
</dbReference>